<dbReference type="PANTHER" id="PTHR14969:SF13">
    <property type="entry name" value="AT30094P"/>
    <property type="match status" value="1"/>
</dbReference>
<sequence>MIRSFYKRMMASTALFTVELLFVWLLFLVCIVGFLYLGSEVVQGDTVGMDEAAFDFAASLGNPVMDGFIKFITFFASRQFLTPAALALIAYYLFVRKHRWNSLKVPVVALGSISLNLILKYFFGRERPMAPLVETSGLSFPSGHSMMAASFYGLLIYLVWHNVKNVHLRNTLIVLLSIFVLLIGFSRVYLRVHYASDVLAGFAAGFLWVIVGISTLRRIERFSGKEITPIVLEEPAEKE</sequence>
<evidence type="ECO:0000256" key="1">
    <source>
        <dbReference type="SAM" id="Phobius"/>
    </source>
</evidence>
<dbReference type="InterPro" id="IPR000326">
    <property type="entry name" value="PAP2/HPO"/>
</dbReference>
<feature type="transmembrane region" description="Helical" evidence="1">
    <location>
        <begin position="172"/>
        <end position="192"/>
    </location>
</feature>
<evidence type="ECO:0000313" key="4">
    <source>
        <dbReference type="Proteomes" id="UP000266292"/>
    </source>
</evidence>
<gene>
    <name evidence="3" type="ORF">CA264_12695</name>
</gene>
<dbReference type="SUPFAM" id="SSF48317">
    <property type="entry name" value="Acid phosphatase/Vanadium-dependent haloperoxidase"/>
    <property type="match status" value="1"/>
</dbReference>
<dbReference type="Gene3D" id="1.20.144.10">
    <property type="entry name" value="Phosphatidic acid phosphatase type 2/haloperoxidase"/>
    <property type="match status" value="2"/>
</dbReference>
<dbReference type="PANTHER" id="PTHR14969">
    <property type="entry name" value="SPHINGOSINE-1-PHOSPHATE PHOSPHOHYDROLASE"/>
    <property type="match status" value="1"/>
</dbReference>
<feature type="transmembrane region" description="Helical" evidence="1">
    <location>
        <begin position="143"/>
        <end position="160"/>
    </location>
</feature>
<dbReference type="Pfam" id="PF01569">
    <property type="entry name" value="PAP2"/>
    <property type="match status" value="1"/>
</dbReference>
<keyword evidence="1" id="KW-0812">Transmembrane</keyword>
<dbReference type="AlphaFoldDB" id="A0A1X9YTU4"/>
<dbReference type="STRING" id="709015.GCA_000472485_02570"/>
<proteinExistence type="predicted"/>
<keyword evidence="1" id="KW-0472">Membrane</keyword>
<keyword evidence="4" id="KW-1185">Reference proteome</keyword>
<dbReference type="RefSeq" id="WP_025607678.1">
    <property type="nucleotide sequence ID" value="NZ_CP021235.1"/>
</dbReference>
<reference evidence="4" key="1">
    <citation type="submission" date="2017-05" db="EMBL/GenBank/DDBJ databases">
        <authorList>
            <person name="Ray J."/>
            <person name="Price M."/>
            <person name="Deutschbauer A."/>
        </authorList>
    </citation>
    <scope>NUCLEOTIDE SEQUENCE [LARGE SCALE GENOMIC DNA]</scope>
    <source>
        <strain evidence="4">DSM 19842</strain>
    </source>
</reference>
<feature type="transmembrane region" description="Helical" evidence="1">
    <location>
        <begin position="105"/>
        <end position="123"/>
    </location>
</feature>
<protein>
    <submittedName>
        <fullName evidence="3">Phosphatase PAP2 family protein</fullName>
    </submittedName>
</protein>
<evidence type="ECO:0000259" key="2">
    <source>
        <dbReference type="SMART" id="SM00014"/>
    </source>
</evidence>
<dbReference type="SMART" id="SM00014">
    <property type="entry name" value="acidPPc"/>
    <property type="match status" value="1"/>
</dbReference>
<dbReference type="KEGG" id="pact:CA264_12695"/>
<accession>A0A1X9YTU4</accession>
<dbReference type="CDD" id="cd03392">
    <property type="entry name" value="PAP2_like_2"/>
    <property type="match status" value="1"/>
</dbReference>
<feature type="transmembrane region" description="Helical" evidence="1">
    <location>
        <begin position="198"/>
        <end position="216"/>
    </location>
</feature>
<dbReference type="EMBL" id="CP021235">
    <property type="protein sequence ID" value="ARS36224.1"/>
    <property type="molecule type" value="Genomic_DNA"/>
</dbReference>
<name>A0A1X9YTU4_9BACT</name>
<keyword evidence="1" id="KW-1133">Transmembrane helix</keyword>
<feature type="domain" description="Phosphatidic acid phosphatase type 2/haloperoxidase" evidence="2">
    <location>
        <begin position="103"/>
        <end position="213"/>
    </location>
</feature>
<organism evidence="3 4">
    <name type="scientific">Pontibacter actiniarum</name>
    <dbReference type="NCBI Taxonomy" id="323450"/>
    <lineage>
        <taxon>Bacteria</taxon>
        <taxon>Pseudomonadati</taxon>
        <taxon>Bacteroidota</taxon>
        <taxon>Cytophagia</taxon>
        <taxon>Cytophagales</taxon>
        <taxon>Hymenobacteraceae</taxon>
        <taxon>Pontibacter</taxon>
    </lineage>
</organism>
<dbReference type="OrthoDB" id="9773582at2"/>
<feature type="transmembrane region" description="Helical" evidence="1">
    <location>
        <begin position="68"/>
        <end position="93"/>
    </location>
</feature>
<evidence type="ECO:0000313" key="3">
    <source>
        <dbReference type="EMBL" id="ARS36224.1"/>
    </source>
</evidence>
<dbReference type="Proteomes" id="UP000266292">
    <property type="component" value="Chromosome"/>
</dbReference>
<dbReference type="InterPro" id="IPR036938">
    <property type="entry name" value="PAP2/HPO_sf"/>
</dbReference>